<feature type="compositionally biased region" description="Basic and acidic residues" evidence="1">
    <location>
        <begin position="1"/>
        <end position="19"/>
    </location>
</feature>
<comment type="caution">
    <text evidence="2">The sequence shown here is derived from an EMBL/GenBank/DDBJ whole genome shotgun (WGS) entry which is preliminary data.</text>
</comment>
<evidence type="ECO:0000313" key="3">
    <source>
        <dbReference type="Proteomes" id="UP000632535"/>
    </source>
</evidence>
<gene>
    <name evidence="2" type="ORF">GCM10007368_07460</name>
</gene>
<accession>A0ABQ2B1S4</accession>
<organism evidence="2 3">
    <name type="scientific">Isoptericola cucumis</name>
    <dbReference type="NCBI Taxonomy" id="1776856"/>
    <lineage>
        <taxon>Bacteria</taxon>
        <taxon>Bacillati</taxon>
        <taxon>Actinomycetota</taxon>
        <taxon>Actinomycetes</taxon>
        <taxon>Micrococcales</taxon>
        <taxon>Promicromonosporaceae</taxon>
        <taxon>Isoptericola</taxon>
    </lineage>
</organism>
<reference evidence="3" key="1">
    <citation type="journal article" date="2019" name="Int. J. Syst. Evol. Microbiol.">
        <title>The Global Catalogue of Microorganisms (GCM) 10K type strain sequencing project: providing services to taxonomists for standard genome sequencing and annotation.</title>
        <authorList>
            <consortium name="The Broad Institute Genomics Platform"/>
            <consortium name="The Broad Institute Genome Sequencing Center for Infectious Disease"/>
            <person name="Wu L."/>
            <person name="Ma J."/>
        </authorList>
    </citation>
    <scope>NUCLEOTIDE SEQUENCE [LARGE SCALE GENOMIC DNA]</scope>
    <source>
        <strain evidence="3">CCM 8653</strain>
    </source>
</reference>
<dbReference type="EMBL" id="BMDG01000002">
    <property type="protein sequence ID" value="GGI05696.1"/>
    <property type="molecule type" value="Genomic_DNA"/>
</dbReference>
<evidence type="ECO:0000256" key="1">
    <source>
        <dbReference type="SAM" id="MobiDB-lite"/>
    </source>
</evidence>
<name>A0ABQ2B1S4_9MICO</name>
<proteinExistence type="predicted"/>
<evidence type="ECO:0000313" key="2">
    <source>
        <dbReference type="EMBL" id="GGI05696.1"/>
    </source>
</evidence>
<evidence type="ECO:0008006" key="4">
    <source>
        <dbReference type="Google" id="ProtNLM"/>
    </source>
</evidence>
<dbReference type="Proteomes" id="UP000632535">
    <property type="component" value="Unassembled WGS sequence"/>
</dbReference>
<feature type="region of interest" description="Disordered" evidence="1">
    <location>
        <begin position="1"/>
        <end position="30"/>
    </location>
</feature>
<protein>
    <recommendedName>
        <fullName evidence="4">EcsC family protein</fullName>
    </recommendedName>
</protein>
<sequence length="307" mass="31958">MTTGRGVDDARGEVVRGDDGTQPGAGDREVSARREEWLTYRRTPLLDMLLDKAVTIPSASIHRHVDRLRARNPEADPAQIIRLLEREYLTLLTTAGGAVGAAAAAPAVGTAAATALTTGDVATYFAASSAFALAVADVHGIEIDDVPRRRALLLATVLGDRGARDVENAVGGSTVAWGKVLLTSMPQTTIKRVNKTLARQFLKRQVAKQGSLALGRLLPFGVGVVVGVAGGRALGHGVVAQSRRAFGPPPDHFPRVVEGDVSGPSDLPALDAAPGTGTAPRGTRVSRWLPRRRGRSAGEATGGPADG</sequence>
<keyword evidence="3" id="KW-1185">Reference proteome</keyword>
<dbReference type="RefSeq" id="WP_229737358.1">
    <property type="nucleotide sequence ID" value="NZ_BMDG01000002.1"/>
</dbReference>
<feature type="region of interest" description="Disordered" evidence="1">
    <location>
        <begin position="245"/>
        <end position="307"/>
    </location>
</feature>